<comment type="caution">
    <text evidence="2">The sequence shown here is derived from an EMBL/GenBank/DDBJ whole genome shotgun (WGS) entry which is preliminary data.</text>
</comment>
<dbReference type="Proteomes" id="UP000609879">
    <property type="component" value="Unassembled WGS sequence"/>
</dbReference>
<dbReference type="InterPro" id="IPR036812">
    <property type="entry name" value="NAD(P)_OxRdtase_dom_sf"/>
</dbReference>
<sequence>MGGAVRPATFRIGGDLEVGRLGFGAMPSQVALAWLLARSPVVVPIPGTSRIEHLEENLAARELRLGEWAGR</sequence>
<dbReference type="Gene3D" id="3.20.20.100">
    <property type="entry name" value="NADP-dependent oxidoreductase domain"/>
    <property type="match status" value="1"/>
</dbReference>
<proteinExistence type="predicted"/>
<protein>
    <recommendedName>
        <fullName evidence="1">NADP-dependent oxidoreductase domain-containing protein</fullName>
    </recommendedName>
</protein>
<feature type="domain" description="NADP-dependent oxidoreductase" evidence="1">
    <location>
        <begin position="25"/>
        <end position="65"/>
    </location>
</feature>
<evidence type="ECO:0000313" key="3">
    <source>
        <dbReference type="Proteomes" id="UP000609879"/>
    </source>
</evidence>
<dbReference type="InterPro" id="IPR023210">
    <property type="entry name" value="NADP_OxRdtase_dom"/>
</dbReference>
<evidence type="ECO:0000313" key="2">
    <source>
        <dbReference type="EMBL" id="GID75653.1"/>
    </source>
</evidence>
<dbReference type="EMBL" id="BOMI01000082">
    <property type="protein sequence ID" value="GID75653.1"/>
    <property type="molecule type" value="Genomic_DNA"/>
</dbReference>
<dbReference type="SUPFAM" id="SSF51430">
    <property type="entry name" value="NAD(P)-linked oxidoreductase"/>
    <property type="match status" value="1"/>
</dbReference>
<evidence type="ECO:0000259" key="1">
    <source>
        <dbReference type="Pfam" id="PF00248"/>
    </source>
</evidence>
<dbReference type="Pfam" id="PF00248">
    <property type="entry name" value="Aldo_ket_red"/>
    <property type="match status" value="1"/>
</dbReference>
<accession>A0ABQ3Y6M1</accession>
<organism evidence="2 3">
    <name type="scientific">Paractinoplanes deccanensis</name>
    <dbReference type="NCBI Taxonomy" id="113561"/>
    <lineage>
        <taxon>Bacteria</taxon>
        <taxon>Bacillati</taxon>
        <taxon>Actinomycetota</taxon>
        <taxon>Actinomycetes</taxon>
        <taxon>Micromonosporales</taxon>
        <taxon>Micromonosporaceae</taxon>
        <taxon>Paractinoplanes</taxon>
    </lineage>
</organism>
<keyword evidence="3" id="KW-1185">Reference proteome</keyword>
<gene>
    <name evidence="2" type="ORF">Ade02nite_42940</name>
</gene>
<name>A0ABQ3Y6M1_9ACTN</name>
<reference evidence="2 3" key="1">
    <citation type="submission" date="2021-01" db="EMBL/GenBank/DDBJ databases">
        <title>Whole genome shotgun sequence of Actinoplanes deccanensis NBRC 13994.</title>
        <authorList>
            <person name="Komaki H."/>
            <person name="Tamura T."/>
        </authorList>
    </citation>
    <scope>NUCLEOTIDE SEQUENCE [LARGE SCALE GENOMIC DNA]</scope>
    <source>
        <strain evidence="2 3">NBRC 13994</strain>
    </source>
</reference>